<protein>
    <submittedName>
        <fullName evidence="2">Uncharacterized protein</fullName>
    </submittedName>
</protein>
<feature type="signal peptide" evidence="1">
    <location>
        <begin position="1"/>
        <end position="20"/>
    </location>
</feature>
<keyword evidence="3" id="KW-1185">Reference proteome</keyword>
<dbReference type="Proteomes" id="UP000559626">
    <property type="component" value="Unassembled WGS sequence"/>
</dbReference>
<accession>A0A7Y0ACG7</accession>
<proteinExistence type="predicted"/>
<dbReference type="RefSeq" id="WP_169530073.1">
    <property type="nucleotide sequence ID" value="NZ_JABBGH010000001.1"/>
</dbReference>
<comment type="caution">
    <text evidence="2">The sequence shown here is derived from an EMBL/GenBank/DDBJ whole genome shotgun (WGS) entry which is preliminary data.</text>
</comment>
<sequence>MRLLLSQVALLGSLGLGAQAQATRPDTVATRAQVLETTCALFPAAARLPNVLPKAQQRAARFTPTAAQALVAEQALGQVNLLNVNSGRKSGQDSAYACAISQRLGQYYRQYYGFYNQRRQPCLFINFLGDVAFTGEEIGLRPRPPGYVPYWLRQYVFIGDGGDNHWSIYYNLATGQFSQYWHNLDLGGG</sequence>
<keyword evidence="1" id="KW-0732">Signal</keyword>
<gene>
    <name evidence="2" type="ORF">HHL22_06215</name>
</gene>
<evidence type="ECO:0000313" key="2">
    <source>
        <dbReference type="EMBL" id="NML64795.1"/>
    </source>
</evidence>
<evidence type="ECO:0000313" key="3">
    <source>
        <dbReference type="Proteomes" id="UP000559626"/>
    </source>
</evidence>
<evidence type="ECO:0000256" key="1">
    <source>
        <dbReference type="SAM" id="SignalP"/>
    </source>
</evidence>
<dbReference type="AlphaFoldDB" id="A0A7Y0ACG7"/>
<name>A0A7Y0ACG7_9BACT</name>
<reference evidence="2 3" key="1">
    <citation type="submission" date="2020-04" db="EMBL/GenBank/DDBJ databases">
        <title>Hymenobacter polaris sp. nov., isolated from Arctic soil.</title>
        <authorList>
            <person name="Dahal R.H."/>
        </authorList>
    </citation>
    <scope>NUCLEOTIDE SEQUENCE [LARGE SCALE GENOMIC DNA]</scope>
    <source>
        <strain evidence="2 3">RP-2-7</strain>
    </source>
</reference>
<organism evidence="2 3">
    <name type="scientific">Hymenobacter polaris</name>
    <dbReference type="NCBI Taxonomy" id="2682546"/>
    <lineage>
        <taxon>Bacteria</taxon>
        <taxon>Pseudomonadati</taxon>
        <taxon>Bacteroidota</taxon>
        <taxon>Cytophagia</taxon>
        <taxon>Cytophagales</taxon>
        <taxon>Hymenobacteraceae</taxon>
        <taxon>Hymenobacter</taxon>
    </lineage>
</organism>
<feature type="chain" id="PRO_5031047798" evidence="1">
    <location>
        <begin position="21"/>
        <end position="189"/>
    </location>
</feature>
<dbReference type="EMBL" id="JABBGH010000001">
    <property type="protein sequence ID" value="NML64795.1"/>
    <property type="molecule type" value="Genomic_DNA"/>
</dbReference>